<feature type="compositionally biased region" description="Low complexity" evidence="1">
    <location>
        <begin position="1"/>
        <end position="18"/>
    </location>
</feature>
<reference evidence="2" key="1">
    <citation type="submission" date="2020-10" db="EMBL/GenBank/DDBJ databases">
        <authorList>
            <person name="Gilroy R."/>
        </authorList>
    </citation>
    <scope>NUCLEOTIDE SEQUENCE</scope>
    <source>
        <strain evidence="2">CHK154-7741</strain>
    </source>
</reference>
<gene>
    <name evidence="2" type="ORF">IAD26_03350</name>
</gene>
<protein>
    <submittedName>
        <fullName evidence="2">Uncharacterized protein</fullName>
    </submittedName>
</protein>
<dbReference type="AlphaFoldDB" id="A0A9D1SR58"/>
<organism evidence="2 3">
    <name type="scientific">Candidatus Limenecus avicola</name>
    <dbReference type="NCBI Taxonomy" id="2840847"/>
    <lineage>
        <taxon>Bacteria</taxon>
        <taxon>Bacillati</taxon>
        <taxon>Bacillota</taxon>
        <taxon>Clostridia</taxon>
        <taxon>Eubacteriales</taxon>
        <taxon>Clostridiaceae</taxon>
        <taxon>Clostridiaceae incertae sedis</taxon>
        <taxon>Candidatus Limenecus</taxon>
    </lineage>
</organism>
<sequence length="162" mass="18367">MSISPISSSMMSMYVPSSGTSQKAEEQDYEYLLIQQELMAMGIVPSGDKATDKLKLQTVKTMQEMMQAQSSSSSRQSIPFDDIMNTLNLTVTGDLDKDYDTTIDRLDYEIDMAYSDEEKEYYEALKDQVEDEYNSSKQNSISYFSGASQISSMNKYMLLGIY</sequence>
<evidence type="ECO:0000313" key="3">
    <source>
        <dbReference type="Proteomes" id="UP000886748"/>
    </source>
</evidence>
<accession>A0A9D1SR58</accession>
<evidence type="ECO:0000313" key="2">
    <source>
        <dbReference type="EMBL" id="HIU92154.1"/>
    </source>
</evidence>
<proteinExistence type="predicted"/>
<evidence type="ECO:0000256" key="1">
    <source>
        <dbReference type="SAM" id="MobiDB-lite"/>
    </source>
</evidence>
<name>A0A9D1SR58_9CLOT</name>
<feature type="region of interest" description="Disordered" evidence="1">
    <location>
        <begin position="1"/>
        <end position="21"/>
    </location>
</feature>
<comment type="caution">
    <text evidence="2">The sequence shown here is derived from an EMBL/GenBank/DDBJ whole genome shotgun (WGS) entry which is preliminary data.</text>
</comment>
<reference evidence="2" key="2">
    <citation type="journal article" date="2021" name="PeerJ">
        <title>Extensive microbial diversity within the chicken gut microbiome revealed by metagenomics and culture.</title>
        <authorList>
            <person name="Gilroy R."/>
            <person name="Ravi A."/>
            <person name="Getino M."/>
            <person name="Pursley I."/>
            <person name="Horton D.L."/>
            <person name="Alikhan N.F."/>
            <person name="Baker D."/>
            <person name="Gharbi K."/>
            <person name="Hall N."/>
            <person name="Watson M."/>
            <person name="Adriaenssens E.M."/>
            <person name="Foster-Nyarko E."/>
            <person name="Jarju S."/>
            <person name="Secka A."/>
            <person name="Antonio M."/>
            <person name="Oren A."/>
            <person name="Chaudhuri R.R."/>
            <person name="La Ragione R."/>
            <person name="Hildebrand F."/>
            <person name="Pallen M.J."/>
        </authorList>
    </citation>
    <scope>NUCLEOTIDE SEQUENCE</scope>
    <source>
        <strain evidence="2">CHK154-7741</strain>
    </source>
</reference>
<dbReference type="EMBL" id="DVOD01000024">
    <property type="protein sequence ID" value="HIU92154.1"/>
    <property type="molecule type" value="Genomic_DNA"/>
</dbReference>
<dbReference type="Proteomes" id="UP000886748">
    <property type="component" value="Unassembled WGS sequence"/>
</dbReference>